<name>A0ABV1MVH1_9BACI</name>
<sequence>MQKQFVKPQVKDIVFDRKQKFEGRVSYINFQNKTAKIEVIVDTNKELQQRTTELVESKLYDLIVLEKHPRKEFDKNRHFKLVKEFQSAFNHPVAEKPTAIGAERGLKRTIWAGEELVEFLHACSKDKEQFAKLYYAFLEGLGEAYKKSLATDFIQDNTERIVAMADALIDSDYFLKGSFVELGVLPQQLFEIVHASNMSKLFTDENGKKHPKYREDGKVLKSPEFFPPEQKLKEEVLRQAQA</sequence>
<dbReference type="Pfam" id="PF01503">
    <property type="entry name" value="PRA-PH"/>
    <property type="match status" value="1"/>
</dbReference>
<gene>
    <name evidence="1" type="ORF">ABNX05_17940</name>
</gene>
<dbReference type="Proteomes" id="UP001478862">
    <property type="component" value="Unassembled WGS sequence"/>
</dbReference>
<accession>A0ABV1MVH1</accession>
<protein>
    <submittedName>
        <fullName evidence="1">Uncharacterized protein</fullName>
    </submittedName>
</protein>
<organism evidence="1 2">
    <name type="scientific">Lysinibacillus zambalensis</name>
    <dbReference type="NCBI Taxonomy" id="3160866"/>
    <lineage>
        <taxon>Bacteria</taxon>
        <taxon>Bacillati</taxon>
        <taxon>Bacillota</taxon>
        <taxon>Bacilli</taxon>
        <taxon>Bacillales</taxon>
        <taxon>Bacillaceae</taxon>
        <taxon>Lysinibacillus</taxon>
    </lineage>
</organism>
<proteinExistence type="predicted"/>
<dbReference type="Gene3D" id="1.10.3420.10">
    <property type="entry name" value="putative ntp pyrophosphohydrolase like domain"/>
    <property type="match status" value="1"/>
</dbReference>
<comment type="caution">
    <text evidence="1">The sequence shown here is derived from an EMBL/GenBank/DDBJ whole genome shotgun (WGS) entry which is preliminary data.</text>
</comment>
<dbReference type="InterPro" id="IPR023292">
    <property type="entry name" value="NTP_PyroPHydrolase-like_dom_sf"/>
</dbReference>
<keyword evidence="2" id="KW-1185">Reference proteome</keyword>
<dbReference type="InterPro" id="IPR021130">
    <property type="entry name" value="PRib-ATP_PPHydrolase-like"/>
</dbReference>
<reference evidence="1 2" key="1">
    <citation type="submission" date="2024-06" db="EMBL/GenBank/DDBJ databases">
        <title>Lysinibacillus zambalefons sp. nov., a Novel Firmicute Isolated from the Poon Bato Zambales Hyperalkaline Spring.</title>
        <authorList>
            <person name="Aja J.A."/>
            <person name="Lazaro J.E.H."/>
            <person name="Llorin L.D."/>
            <person name="Lim K.R."/>
            <person name="Teodosio J."/>
            <person name="Dalisay D.S."/>
        </authorList>
    </citation>
    <scope>NUCLEOTIDE SEQUENCE [LARGE SCALE GENOMIC DNA]</scope>
    <source>
        <strain evidence="1 2">M3</strain>
    </source>
</reference>
<evidence type="ECO:0000313" key="2">
    <source>
        <dbReference type="Proteomes" id="UP001478862"/>
    </source>
</evidence>
<dbReference type="EMBL" id="JBEGDG010000015">
    <property type="protein sequence ID" value="MEQ6356507.1"/>
    <property type="molecule type" value="Genomic_DNA"/>
</dbReference>
<dbReference type="RefSeq" id="WP_349660952.1">
    <property type="nucleotide sequence ID" value="NZ_JBEGDG010000015.1"/>
</dbReference>
<evidence type="ECO:0000313" key="1">
    <source>
        <dbReference type="EMBL" id="MEQ6356507.1"/>
    </source>
</evidence>